<gene>
    <name evidence="2" type="ORF">DA792_10415</name>
</gene>
<dbReference type="KEGG" id="cbak:DA792_10415"/>
<evidence type="ECO:0008006" key="4">
    <source>
        <dbReference type="Google" id="ProtNLM"/>
    </source>
</evidence>
<evidence type="ECO:0000313" key="2">
    <source>
        <dbReference type="EMBL" id="AVW93405.1"/>
    </source>
</evidence>
<dbReference type="OrthoDB" id="7659063at2"/>
<keyword evidence="1" id="KW-0732">Signal</keyword>
<evidence type="ECO:0000313" key="3">
    <source>
        <dbReference type="Proteomes" id="UP000241447"/>
    </source>
</evidence>
<feature type="signal peptide" evidence="1">
    <location>
        <begin position="1"/>
        <end position="19"/>
    </location>
</feature>
<proteinExistence type="predicted"/>
<dbReference type="EMBL" id="CP028475">
    <property type="protein sequence ID" value="AVW93405.1"/>
    <property type="molecule type" value="Genomic_DNA"/>
</dbReference>
<sequence length="95" mass="10274">MSMKYGLVLVGLMALAGCADPMAQVTPEGFMTEVPEGVLQLAAPDQNLNAVQLNPEDGCFWYQHVGPVETTMLPLRTPRGNVICAQQQEPQLTAM</sequence>
<name>A0A2R4M876_9RHOB</name>
<reference evidence="2 3" key="1">
    <citation type="submission" date="2018-03" db="EMBL/GenBank/DDBJ databases">
        <title>The Complete Genome of Celeribacter baekdonensis strain LH4, a Thiosulfate-Oxidizing Alphaproteobacterium Isolated from Gulf of Mexico Continental Slope Sediments.</title>
        <authorList>
            <person name="Flood B.E."/>
            <person name="Bailey J.V."/>
            <person name="Leprich D."/>
        </authorList>
    </citation>
    <scope>NUCLEOTIDE SEQUENCE [LARGE SCALE GENOMIC DNA]</scope>
    <source>
        <strain evidence="2 3">LH4</strain>
    </source>
</reference>
<dbReference type="PROSITE" id="PS51257">
    <property type="entry name" value="PROKAR_LIPOPROTEIN"/>
    <property type="match status" value="1"/>
</dbReference>
<feature type="chain" id="PRO_5015312681" description="Lipoprotein" evidence="1">
    <location>
        <begin position="20"/>
        <end position="95"/>
    </location>
</feature>
<dbReference type="Proteomes" id="UP000241447">
    <property type="component" value="Chromosome"/>
</dbReference>
<dbReference type="AlphaFoldDB" id="A0A2R4M876"/>
<organism evidence="2 3">
    <name type="scientific">Celeribacter baekdonensis</name>
    <dbReference type="NCBI Taxonomy" id="875171"/>
    <lineage>
        <taxon>Bacteria</taxon>
        <taxon>Pseudomonadati</taxon>
        <taxon>Pseudomonadota</taxon>
        <taxon>Alphaproteobacteria</taxon>
        <taxon>Rhodobacterales</taxon>
        <taxon>Roseobacteraceae</taxon>
        <taxon>Celeribacter</taxon>
    </lineage>
</organism>
<protein>
    <recommendedName>
        <fullName evidence="4">Lipoprotein</fullName>
    </recommendedName>
</protein>
<evidence type="ECO:0000256" key="1">
    <source>
        <dbReference type="SAM" id="SignalP"/>
    </source>
</evidence>
<accession>A0A2R4M876</accession>